<comment type="caution">
    <text evidence="2">The sequence shown here is derived from an EMBL/GenBank/DDBJ whole genome shotgun (WGS) entry which is preliminary data.</text>
</comment>
<protein>
    <submittedName>
        <fullName evidence="2">DUF4365 domain-containing protein</fullName>
    </submittedName>
</protein>
<name>A0A7X1KQ14_9SPHN</name>
<evidence type="ECO:0000313" key="3">
    <source>
        <dbReference type="Proteomes" id="UP000551327"/>
    </source>
</evidence>
<evidence type="ECO:0000313" key="2">
    <source>
        <dbReference type="EMBL" id="MBC2669236.1"/>
    </source>
</evidence>
<dbReference type="RefSeq" id="WP_185679116.1">
    <property type="nucleotide sequence ID" value="NZ_JACLAX010000007.1"/>
</dbReference>
<accession>A0A7X1KQ14</accession>
<dbReference type="EMBL" id="JACLAX010000007">
    <property type="protein sequence ID" value="MBC2669236.1"/>
    <property type="molecule type" value="Genomic_DNA"/>
</dbReference>
<feature type="domain" description="DUF4365" evidence="1">
    <location>
        <begin position="12"/>
        <end position="138"/>
    </location>
</feature>
<dbReference type="AlphaFoldDB" id="A0A7X1KQ14"/>
<evidence type="ECO:0000259" key="1">
    <source>
        <dbReference type="Pfam" id="PF14280"/>
    </source>
</evidence>
<dbReference type="InterPro" id="IPR025375">
    <property type="entry name" value="DUF4365"/>
</dbReference>
<gene>
    <name evidence="2" type="ORF">H7F53_08780</name>
</gene>
<sequence>MKKRVRNARQGRAGVIAVEQACNRLDLIWRNLLEEDVGVDGTIEVALGEFPTGKLVGAQIKSGMSYVRSETATSFRFYPGKDDLAYWRELSIPLFLFVHHPGEDRVYWVDVTHHIESRGDDPLGTSYIEFSKNNQLDAAFETYLHGRFDLVVYNDGQYAELRHELEKLVHTDGSGSGTVSVSALDLFVEGLWGLCSKLQFHSSLLSDIIRKTVRDREGTVPITYTFDRAVLYPFFTRYFNLLTKHHLALIDSADINNSLYAKLEYPAFIAVLTTNGRRFVEYLRSSGRENVHDNQFLSLTARPHVQIEVYSSFELLGGRANFGPFTDVLAIRFNPYLDYYELTHVCRKSPGEPPVEIVDQTVHYHELREYIANRFDEVDKDKLLFRYFDIPLSPLVCWLESWNPNPSGMPTQELRGKSVTDWAGFHDEMMAILPGAAEVTEPPEMAFPKAVLASGETLVRTPA</sequence>
<proteinExistence type="predicted"/>
<keyword evidence="3" id="KW-1185">Reference proteome</keyword>
<dbReference type="Proteomes" id="UP000551327">
    <property type="component" value="Unassembled WGS sequence"/>
</dbReference>
<reference evidence="2 3" key="1">
    <citation type="submission" date="2020-08" db="EMBL/GenBank/DDBJ databases">
        <title>The genome sequence of type strain Novosphingobium piscinae KCTC 42194.</title>
        <authorList>
            <person name="Liu Y."/>
        </authorList>
    </citation>
    <scope>NUCLEOTIDE SEQUENCE [LARGE SCALE GENOMIC DNA]</scope>
    <source>
        <strain evidence="2 3">KCTC 42194</strain>
    </source>
</reference>
<organism evidence="2 3">
    <name type="scientific">Novosphingobium piscinae</name>
    <dbReference type="NCBI Taxonomy" id="1507448"/>
    <lineage>
        <taxon>Bacteria</taxon>
        <taxon>Pseudomonadati</taxon>
        <taxon>Pseudomonadota</taxon>
        <taxon>Alphaproteobacteria</taxon>
        <taxon>Sphingomonadales</taxon>
        <taxon>Sphingomonadaceae</taxon>
        <taxon>Novosphingobium</taxon>
    </lineage>
</organism>
<dbReference type="Pfam" id="PF14280">
    <property type="entry name" value="DUF4365"/>
    <property type="match status" value="1"/>
</dbReference>